<comment type="caution">
    <text evidence="1">The sequence shown here is derived from an EMBL/GenBank/DDBJ whole genome shotgun (WGS) entry which is preliminary data.</text>
</comment>
<dbReference type="AlphaFoldDB" id="A0A1Q5T5J2"/>
<gene>
    <name evidence="1" type="ORF">BRO54_0929</name>
</gene>
<dbReference type="EMBL" id="MQMG01000007">
    <property type="protein sequence ID" value="OKO95494.1"/>
    <property type="molecule type" value="Genomic_DNA"/>
</dbReference>
<evidence type="ECO:0000313" key="2">
    <source>
        <dbReference type="Proteomes" id="UP000186030"/>
    </source>
</evidence>
<sequence length="146" mass="16923">MYHFERVLSNGADGGLNDTQRMLSHMLLANCGLLLASRSLKKIEEMEDSLYDEELVERYRGEILLQRAETFVRALYHIVTPEGSEIVSEERYFAEQDDCHPDEVRLLIENHYDGLVVCYGCKCVILNYATFYLLLYSERLLARGHP</sequence>
<evidence type="ECO:0000313" key="1">
    <source>
        <dbReference type="EMBL" id="OKO95494.1"/>
    </source>
</evidence>
<name>A0A1Q5T5J2_9BACL</name>
<accession>A0A1Q5T5J2</accession>
<reference evidence="2" key="2">
    <citation type="submission" date="2017-01" db="EMBL/GenBank/DDBJ databases">
        <title>Genome sequencing and annotation of Geobacillus sp. 1017, a Hydrocarbon-Oxidizing Thermophilic Bacterium Isolated from a Heavy Oil Reservoir (China).</title>
        <authorList>
            <person name="Kadnikov V.V."/>
            <person name="Mardanov A.V."/>
            <person name="Poltaraus A.B."/>
            <person name="Sokolova D.S."/>
            <person name="Semenova E.M."/>
            <person name="Ravin N.V."/>
            <person name="Tourova T.P."/>
            <person name="Nazina T.N."/>
        </authorList>
    </citation>
    <scope>NUCLEOTIDE SEQUENCE [LARGE SCALE GENOMIC DNA]</scope>
    <source>
        <strain evidence="2">1017</strain>
    </source>
</reference>
<organism evidence="1 2">
    <name type="scientific">Geobacillus proteiniphilus</name>
    <dbReference type="NCBI Taxonomy" id="860353"/>
    <lineage>
        <taxon>Bacteria</taxon>
        <taxon>Bacillati</taxon>
        <taxon>Bacillota</taxon>
        <taxon>Bacilli</taxon>
        <taxon>Bacillales</taxon>
        <taxon>Anoxybacillaceae</taxon>
        <taxon>Geobacillus</taxon>
    </lineage>
</organism>
<protein>
    <submittedName>
        <fullName evidence="1">Uncharacterized protein</fullName>
    </submittedName>
</protein>
<dbReference type="Proteomes" id="UP000186030">
    <property type="component" value="Unassembled WGS sequence"/>
</dbReference>
<proteinExistence type="predicted"/>
<reference evidence="1 2" key="1">
    <citation type="submission" date="2016-11" db="EMBL/GenBank/DDBJ databases">
        <authorList>
            <person name="Kadnikov V."/>
            <person name="Nazina T."/>
        </authorList>
    </citation>
    <scope>NUCLEOTIDE SEQUENCE [LARGE SCALE GENOMIC DNA]</scope>
    <source>
        <strain evidence="1 2">1017</strain>
    </source>
</reference>
<dbReference type="RefSeq" id="WP_239691202.1">
    <property type="nucleotide sequence ID" value="NZ_MQMG01000007.1"/>
</dbReference>